<dbReference type="PROSITE" id="PS00018">
    <property type="entry name" value="EF_HAND_1"/>
    <property type="match status" value="1"/>
</dbReference>
<gene>
    <name evidence="7" type="ORF">OXX778_LOCUS13381</name>
</gene>
<dbReference type="Pfam" id="PF13499">
    <property type="entry name" value="EF-hand_7"/>
    <property type="match status" value="1"/>
</dbReference>
<dbReference type="SMART" id="SM00033">
    <property type="entry name" value="CH"/>
    <property type="match status" value="4"/>
</dbReference>
<dbReference type="SUPFAM" id="SSF47576">
    <property type="entry name" value="Calponin-homology domain, CH-domain"/>
    <property type="match status" value="1"/>
</dbReference>
<dbReference type="FunFam" id="1.10.418.10:FF:000042">
    <property type="entry name" value="Fimbrin, putative"/>
    <property type="match status" value="1"/>
</dbReference>
<dbReference type="PROSITE" id="PS00019">
    <property type="entry name" value="ACTININ_1"/>
    <property type="match status" value="1"/>
</dbReference>
<dbReference type="GO" id="GO:0005884">
    <property type="term" value="C:actin filament"/>
    <property type="evidence" value="ECO:0007669"/>
    <property type="project" value="TreeGrafter"/>
</dbReference>
<dbReference type="PANTHER" id="PTHR19961">
    <property type="entry name" value="FIMBRIN/PLASTIN"/>
    <property type="match status" value="1"/>
</dbReference>
<dbReference type="PROSITE" id="PS50021">
    <property type="entry name" value="CH"/>
    <property type="match status" value="4"/>
</dbReference>
<dbReference type="FunFam" id="1.10.418.10:FF:000066">
    <property type="entry name" value="plastin-1 isoform X2"/>
    <property type="match status" value="1"/>
</dbReference>
<dbReference type="CDD" id="cd21298">
    <property type="entry name" value="CH_PLS_rpt3"/>
    <property type="match status" value="1"/>
</dbReference>
<dbReference type="CDD" id="cd00051">
    <property type="entry name" value="EFh"/>
    <property type="match status" value="1"/>
</dbReference>
<accession>A0A814CAY0</accession>
<dbReference type="AlphaFoldDB" id="A0A814CAY0"/>
<evidence type="ECO:0000256" key="4">
    <source>
        <dbReference type="ARBA" id="ARBA00023203"/>
    </source>
</evidence>
<dbReference type="CDD" id="cd21301">
    <property type="entry name" value="CH_PLS_rpt4"/>
    <property type="match status" value="1"/>
</dbReference>
<dbReference type="GO" id="GO:0005509">
    <property type="term" value="F:calcium ion binding"/>
    <property type="evidence" value="ECO:0007669"/>
    <property type="project" value="InterPro"/>
</dbReference>
<dbReference type="InterPro" id="IPR001715">
    <property type="entry name" value="CH_dom"/>
</dbReference>
<dbReference type="Pfam" id="PF00307">
    <property type="entry name" value="CH"/>
    <property type="match status" value="4"/>
</dbReference>
<dbReference type="GO" id="GO:0005737">
    <property type="term" value="C:cytoplasm"/>
    <property type="evidence" value="ECO:0007669"/>
    <property type="project" value="TreeGrafter"/>
</dbReference>
<dbReference type="GO" id="GO:0032432">
    <property type="term" value="C:actin filament bundle"/>
    <property type="evidence" value="ECO:0007669"/>
    <property type="project" value="TreeGrafter"/>
</dbReference>
<evidence type="ECO:0000313" key="7">
    <source>
        <dbReference type="EMBL" id="CAF0940064.1"/>
    </source>
</evidence>
<dbReference type="InterPro" id="IPR018247">
    <property type="entry name" value="EF_Hand_1_Ca_BS"/>
</dbReference>
<feature type="domain" description="Calponin-homology (CH)" evidence="5">
    <location>
        <begin position="405"/>
        <end position="514"/>
    </location>
</feature>
<dbReference type="InterPro" id="IPR011992">
    <property type="entry name" value="EF-hand-dom_pair"/>
</dbReference>
<keyword evidence="3" id="KW-0106">Calcium</keyword>
<feature type="domain" description="EF-hand" evidence="6">
    <location>
        <begin position="65"/>
        <end position="100"/>
    </location>
</feature>
<dbReference type="Gene3D" id="1.10.238.10">
    <property type="entry name" value="EF-hand"/>
    <property type="match status" value="1"/>
</dbReference>
<feature type="domain" description="Calponin-homology (CH)" evidence="5">
    <location>
        <begin position="133"/>
        <end position="251"/>
    </location>
</feature>
<dbReference type="SUPFAM" id="SSF47473">
    <property type="entry name" value="EF-hand"/>
    <property type="match status" value="1"/>
</dbReference>
<reference evidence="7" key="1">
    <citation type="submission" date="2021-02" db="EMBL/GenBank/DDBJ databases">
        <authorList>
            <person name="Nowell W R."/>
        </authorList>
    </citation>
    <scope>NUCLEOTIDE SEQUENCE</scope>
    <source>
        <strain evidence="7">Ploen Becks lab</strain>
    </source>
</reference>
<evidence type="ECO:0000256" key="3">
    <source>
        <dbReference type="ARBA" id="ARBA00022837"/>
    </source>
</evidence>
<dbReference type="PANTHER" id="PTHR19961:SF18">
    <property type="entry name" value="FI19014P1"/>
    <property type="match status" value="1"/>
</dbReference>
<dbReference type="InterPro" id="IPR039959">
    <property type="entry name" value="Fimbrin/Plastin"/>
</dbReference>
<sequence>MTLRNTNPNSLANSLDNRNSVLLANDQVDELREKFLKADINGNGYIELGELREALRTVGIDIPGYQVRTLEEEIKKNDKNLDGKLSLDEFEKLYSKLKSEKEERTFKTRVKPISGTTEIRNKENDSIVHTVRHSEQLAFSKWINQNLANDQDLKLAANPIDPETKDLYTRCNDGIVLCKLINFSVPKTIDERTINRGKNITIYQQLENLELALRSAEGIGCHVINIRPKDIRDEKEHLILGLLWQIIQIGLFSEINLTHHPGLVLLLKDGESKEDLLKLTKEELLLRWFNYHLARSGYNGREVKNFSGDIKDSVAYSYLLKQICPPNHHPTVTLAPLNENDLNRRAESMLNEAEKLKARDFVTAGDVVSGNQKLNMAFVANLFNTYPALDAPEVIIQDEDIVEETREEKTYRNWMNSMGVNPYVNYLYTDLQDCLVIFQLYDMIKPGSVDWNRVVKKFVPIKAKFQKLDNCNYAVDIGKKIMNFKLVGIQGSNLLDGDKTFTLALVWQLMRAYTLAMLDKIAGQGHPIVENGIIEWTNNKLKSADKKTFIQSFQDPVISDSRVICDLIDAIKPGSVRYDLLKTENTYEAKMDNARYAVSIARKNGARVFALPEDIVEVKQKLVMTIFATLMIQDYQPHQISLDQ</sequence>
<keyword evidence="1" id="KW-0479">Metal-binding</keyword>
<proteinExistence type="predicted"/>
<keyword evidence="4" id="KW-0009">Actin-binding</keyword>
<dbReference type="GO" id="GO:0051015">
    <property type="term" value="F:actin filament binding"/>
    <property type="evidence" value="ECO:0007669"/>
    <property type="project" value="InterPro"/>
</dbReference>
<evidence type="ECO:0008006" key="9">
    <source>
        <dbReference type="Google" id="ProtNLM"/>
    </source>
</evidence>
<dbReference type="InterPro" id="IPR002048">
    <property type="entry name" value="EF_hand_dom"/>
</dbReference>
<dbReference type="FunFam" id="1.10.418.10:FF:000010">
    <property type="entry name" value="Plastin-3 isoform 1"/>
    <property type="match status" value="1"/>
</dbReference>
<protein>
    <recommendedName>
        <fullName evidence="9">Plastin-2</fullName>
    </recommendedName>
</protein>
<feature type="domain" description="EF-hand" evidence="6">
    <location>
        <begin position="26"/>
        <end position="61"/>
    </location>
</feature>
<dbReference type="EMBL" id="CAJNOC010002559">
    <property type="protein sequence ID" value="CAF0940064.1"/>
    <property type="molecule type" value="Genomic_DNA"/>
</dbReference>
<dbReference type="InterPro" id="IPR001589">
    <property type="entry name" value="Actinin_actin-bd_CS"/>
</dbReference>
<evidence type="ECO:0000259" key="6">
    <source>
        <dbReference type="PROSITE" id="PS50222"/>
    </source>
</evidence>
<comment type="caution">
    <text evidence="7">The sequence shown here is derived from an EMBL/GenBank/DDBJ whole genome shotgun (WGS) entry which is preliminary data.</text>
</comment>
<dbReference type="OrthoDB" id="431378at2759"/>
<dbReference type="PROSITE" id="PS50222">
    <property type="entry name" value="EF_HAND_2"/>
    <property type="match status" value="2"/>
</dbReference>
<keyword evidence="2" id="KW-0677">Repeat</keyword>
<dbReference type="Gene3D" id="1.10.418.10">
    <property type="entry name" value="Calponin-like domain"/>
    <property type="match status" value="4"/>
</dbReference>
<keyword evidence="8" id="KW-1185">Reference proteome</keyword>
<dbReference type="SMART" id="SM00054">
    <property type="entry name" value="EFh"/>
    <property type="match status" value="2"/>
</dbReference>
<evidence type="ECO:0000256" key="2">
    <source>
        <dbReference type="ARBA" id="ARBA00022737"/>
    </source>
</evidence>
<dbReference type="Proteomes" id="UP000663879">
    <property type="component" value="Unassembled WGS sequence"/>
</dbReference>
<organism evidence="7 8">
    <name type="scientific">Brachionus calyciflorus</name>
    <dbReference type="NCBI Taxonomy" id="104777"/>
    <lineage>
        <taxon>Eukaryota</taxon>
        <taxon>Metazoa</taxon>
        <taxon>Spiralia</taxon>
        <taxon>Gnathifera</taxon>
        <taxon>Rotifera</taxon>
        <taxon>Eurotatoria</taxon>
        <taxon>Monogononta</taxon>
        <taxon>Pseudotrocha</taxon>
        <taxon>Ploima</taxon>
        <taxon>Brachionidae</taxon>
        <taxon>Brachionus</taxon>
    </lineage>
</organism>
<feature type="domain" description="Calponin-homology (CH)" evidence="5">
    <location>
        <begin position="279"/>
        <end position="387"/>
    </location>
</feature>
<feature type="domain" description="Calponin-homology (CH)" evidence="5">
    <location>
        <begin position="527"/>
        <end position="635"/>
    </location>
</feature>
<evidence type="ECO:0000313" key="8">
    <source>
        <dbReference type="Proteomes" id="UP000663879"/>
    </source>
</evidence>
<evidence type="ECO:0000256" key="1">
    <source>
        <dbReference type="ARBA" id="ARBA00022723"/>
    </source>
</evidence>
<dbReference type="FunFam" id="1.10.238.10:FF:000263">
    <property type="entry name" value="plastin-1 isoform X2"/>
    <property type="match status" value="1"/>
</dbReference>
<dbReference type="InterPro" id="IPR036872">
    <property type="entry name" value="CH_dom_sf"/>
</dbReference>
<dbReference type="PROSITE" id="PS00020">
    <property type="entry name" value="ACTININ_2"/>
    <property type="match status" value="1"/>
</dbReference>
<dbReference type="GO" id="GO:0051017">
    <property type="term" value="P:actin filament bundle assembly"/>
    <property type="evidence" value="ECO:0007669"/>
    <property type="project" value="InterPro"/>
</dbReference>
<evidence type="ECO:0000259" key="5">
    <source>
        <dbReference type="PROSITE" id="PS50021"/>
    </source>
</evidence>
<dbReference type="GO" id="GO:0051639">
    <property type="term" value="P:actin filament network formation"/>
    <property type="evidence" value="ECO:0007669"/>
    <property type="project" value="TreeGrafter"/>
</dbReference>
<name>A0A814CAY0_9BILA</name>